<evidence type="ECO:0000256" key="1">
    <source>
        <dbReference type="ARBA" id="ARBA00022741"/>
    </source>
</evidence>
<reference evidence="5 8" key="3">
    <citation type="submission" date="2020-10" db="EMBL/GenBank/DDBJ databases">
        <title>Ca. Dormibacterota MAGs.</title>
        <authorList>
            <person name="Montgomery K."/>
        </authorList>
    </citation>
    <scope>NUCLEOTIDE SEQUENCE [LARGE SCALE GENOMIC DNA]</scope>
    <source>
        <strain evidence="5">SC8812_S17_18</strain>
    </source>
</reference>
<reference evidence="6 7" key="1">
    <citation type="journal article" date="2017" name="Nature">
        <title>Atmospheric trace gases support primary production in Antarctic desert surface soil.</title>
        <authorList>
            <person name="Ji M."/>
            <person name="Greening C."/>
            <person name="Vanwonterghem I."/>
            <person name="Carere C.R."/>
            <person name="Bay S.K."/>
            <person name="Steen J.A."/>
            <person name="Montgomery K."/>
            <person name="Lines T."/>
            <person name="Beardall J."/>
            <person name="van Dorst J."/>
            <person name="Snape I."/>
            <person name="Stott M.B."/>
            <person name="Hugenholtz P."/>
            <person name="Ferrari B.C."/>
        </authorList>
    </citation>
    <scope>NUCLEOTIDE SEQUENCE [LARGE SCALE GENOMIC DNA]</scope>
    <source>
        <strain evidence="6">RRmetagenome_bin12</strain>
    </source>
</reference>
<sequence length="199" mass="21298">MRLIGLTGGIATGKSTVAALLADRGAAVIDADAIAHEVLLPGAAAFDDVVRRFGAAVLDPGGAIDRAALGGIAFADPELRGELERITHPRINALMQERILAALQSDAPLVAADIPLLFERDGENAFEGTMLVYAPAATQLLRIRERNGLDDTAAQRRLVAQLPIEEKRGRATWVIDNQGSREATTAQVDDWWREVVEAT</sequence>
<evidence type="ECO:0000256" key="2">
    <source>
        <dbReference type="ARBA" id="ARBA00022840"/>
    </source>
</evidence>
<protein>
    <recommendedName>
        <fullName evidence="3 4">Dephospho-CoA kinase</fullName>
        <ecNumber evidence="3 4">2.7.1.24</ecNumber>
    </recommendedName>
    <alternativeName>
        <fullName evidence="3">Dephosphocoenzyme A kinase</fullName>
    </alternativeName>
</protein>
<comment type="catalytic activity">
    <reaction evidence="3">
        <text>3'-dephospho-CoA + ATP = ADP + CoA + H(+)</text>
        <dbReference type="Rhea" id="RHEA:18245"/>
        <dbReference type="ChEBI" id="CHEBI:15378"/>
        <dbReference type="ChEBI" id="CHEBI:30616"/>
        <dbReference type="ChEBI" id="CHEBI:57287"/>
        <dbReference type="ChEBI" id="CHEBI:57328"/>
        <dbReference type="ChEBI" id="CHEBI:456216"/>
        <dbReference type="EC" id="2.7.1.24"/>
    </reaction>
</comment>
<name>A0A2W5Z9F1_9BACT</name>
<accession>A0A2W5Z9F1</accession>
<dbReference type="RefSeq" id="WP_337312423.1">
    <property type="nucleotide sequence ID" value="NZ_JAEKNS010000114.1"/>
</dbReference>
<organism evidence="6 7">
    <name type="scientific">Candidatus Aeolococcus gillhamiae</name>
    <dbReference type="NCBI Taxonomy" id="3127015"/>
    <lineage>
        <taxon>Bacteria</taxon>
        <taxon>Bacillati</taxon>
        <taxon>Candidatus Dormiibacterota</taxon>
        <taxon>Candidatus Dormibacteria</taxon>
        <taxon>Candidatus Aeolococcales</taxon>
        <taxon>Candidatus Aeolococcaceae</taxon>
        <taxon>Candidatus Aeolococcus</taxon>
    </lineage>
</organism>
<keyword evidence="2 3" id="KW-0067">ATP-binding</keyword>
<keyword evidence="1 3" id="KW-0547">Nucleotide-binding</keyword>
<dbReference type="EMBL" id="QHBU01000086">
    <property type="protein sequence ID" value="PZR81999.1"/>
    <property type="molecule type" value="Genomic_DNA"/>
</dbReference>
<dbReference type="EC" id="2.7.1.24" evidence="3 4"/>
<dbReference type="Pfam" id="PF01121">
    <property type="entry name" value="CoaE"/>
    <property type="match status" value="1"/>
</dbReference>
<dbReference type="GO" id="GO:0005737">
    <property type="term" value="C:cytoplasm"/>
    <property type="evidence" value="ECO:0007669"/>
    <property type="project" value="UniProtKB-SubCell"/>
</dbReference>
<dbReference type="HAMAP" id="MF_00376">
    <property type="entry name" value="Dephospho_CoA_kinase"/>
    <property type="match status" value="1"/>
</dbReference>
<dbReference type="PANTHER" id="PTHR10695">
    <property type="entry name" value="DEPHOSPHO-COA KINASE-RELATED"/>
    <property type="match status" value="1"/>
</dbReference>
<dbReference type="GO" id="GO:0004140">
    <property type="term" value="F:dephospho-CoA kinase activity"/>
    <property type="evidence" value="ECO:0007669"/>
    <property type="project" value="UniProtKB-UniRule"/>
</dbReference>
<dbReference type="PROSITE" id="PS51219">
    <property type="entry name" value="DPCK"/>
    <property type="match status" value="1"/>
</dbReference>
<evidence type="ECO:0000256" key="4">
    <source>
        <dbReference type="NCBIfam" id="TIGR00152"/>
    </source>
</evidence>
<dbReference type="SUPFAM" id="SSF52540">
    <property type="entry name" value="P-loop containing nucleoside triphosphate hydrolases"/>
    <property type="match status" value="1"/>
</dbReference>
<reference evidence="6" key="2">
    <citation type="submission" date="2018-05" db="EMBL/GenBank/DDBJ databases">
        <authorList>
            <person name="Ferrari B."/>
        </authorList>
    </citation>
    <scope>NUCLEOTIDE SEQUENCE</scope>
    <source>
        <strain evidence="6">RRmetagenome_bin12</strain>
    </source>
</reference>
<gene>
    <name evidence="3" type="primary">coaE</name>
    <name evidence="6" type="ORF">DLM65_04865</name>
    <name evidence="5" type="ORF">JF886_11035</name>
</gene>
<keyword evidence="3" id="KW-0173">Coenzyme A biosynthesis</keyword>
<evidence type="ECO:0000313" key="7">
    <source>
        <dbReference type="Proteomes" id="UP000248724"/>
    </source>
</evidence>
<comment type="subcellular location">
    <subcellularLocation>
        <location evidence="3">Cytoplasm</location>
    </subcellularLocation>
</comment>
<dbReference type="UniPathway" id="UPA00241">
    <property type="reaction ID" value="UER00356"/>
</dbReference>
<evidence type="ECO:0000313" key="6">
    <source>
        <dbReference type="EMBL" id="PZR81999.1"/>
    </source>
</evidence>
<comment type="similarity">
    <text evidence="3">Belongs to the CoaE family.</text>
</comment>
<keyword evidence="3" id="KW-0963">Cytoplasm</keyword>
<comment type="caution">
    <text evidence="6">The sequence shown here is derived from an EMBL/GenBank/DDBJ whole genome shotgun (WGS) entry which is preliminary data.</text>
</comment>
<dbReference type="GO" id="GO:0015937">
    <property type="term" value="P:coenzyme A biosynthetic process"/>
    <property type="evidence" value="ECO:0007669"/>
    <property type="project" value="UniProtKB-UniRule"/>
</dbReference>
<dbReference type="InterPro" id="IPR001977">
    <property type="entry name" value="Depp_CoAkinase"/>
</dbReference>
<dbReference type="NCBIfam" id="TIGR00152">
    <property type="entry name" value="dephospho-CoA kinase"/>
    <property type="match status" value="1"/>
</dbReference>
<dbReference type="GO" id="GO:0005524">
    <property type="term" value="F:ATP binding"/>
    <property type="evidence" value="ECO:0007669"/>
    <property type="project" value="UniProtKB-UniRule"/>
</dbReference>
<dbReference type="AlphaFoldDB" id="A0A2W5Z9F1"/>
<dbReference type="CDD" id="cd02022">
    <property type="entry name" value="DPCK"/>
    <property type="match status" value="1"/>
</dbReference>
<dbReference type="Proteomes" id="UP000606991">
    <property type="component" value="Unassembled WGS sequence"/>
</dbReference>
<dbReference type="Gene3D" id="3.40.50.300">
    <property type="entry name" value="P-loop containing nucleotide triphosphate hydrolases"/>
    <property type="match status" value="1"/>
</dbReference>
<evidence type="ECO:0000256" key="3">
    <source>
        <dbReference type="HAMAP-Rule" id="MF_00376"/>
    </source>
</evidence>
<accession>A0A934JWK2</accession>
<comment type="function">
    <text evidence="3">Catalyzes the phosphorylation of the 3'-hydroxyl group of dephosphocoenzyme A to form coenzyme A.</text>
</comment>
<dbReference type="InterPro" id="IPR027417">
    <property type="entry name" value="P-loop_NTPase"/>
</dbReference>
<keyword evidence="3 6" id="KW-0418">Kinase</keyword>
<dbReference type="PANTHER" id="PTHR10695:SF46">
    <property type="entry name" value="BIFUNCTIONAL COENZYME A SYNTHASE-RELATED"/>
    <property type="match status" value="1"/>
</dbReference>
<evidence type="ECO:0000313" key="5">
    <source>
        <dbReference type="EMBL" id="MBJ7595374.1"/>
    </source>
</evidence>
<evidence type="ECO:0000313" key="8">
    <source>
        <dbReference type="Proteomes" id="UP000606991"/>
    </source>
</evidence>
<comment type="pathway">
    <text evidence="3">Cofactor biosynthesis; coenzyme A biosynthesis; CoA from (R)-pantothenate: step 5/5.</text>
</comment>
<dbReference type="EMBL" id="JAEKNS010000114">
    <property type="protein sequence ID" value="MBJ7595374.1"/>
    <property type="molecule type" value="Genomic_DNA"/>
</dbReference>
<feature type="binding site" evidence="3">
    <location>
        <begin position="11"/>
        <end position="16"/>
    </location>
    <ligand>
        <name>ATP</name>
        <dbReference type="ChEBI" id="CHEBI:30616"/>
    </ligand>
</feature>
<proteinExistence type="inferred from homology"/>
<keyword evidence="3 5" id="KW-0808">Transferase</keyword>
<dbReference type="Proteomes" id="UP000248724">
    <property type="component" value="Unassembled WGS sequence"/>
</dbReference>